<gene>
    <name evidence="1" type="ORF">C7M84_009023</name>
</gene>
<evidence type="ECO:0000313" key="1">
    <source>
        <dbReference type="EMBL" id="ROT72582.1"/>
    </source>
</evidence>
<accession>A0A3R7M5J9</accession>
<dbReference type="AlphaFoldDB" id="A0A3R7M5J9"/>
<keyword evidence="2" id="KW-1185">Reference proteome</keyword>
<sequence>MTWPEENNIHFELEAQVWKMEMKFNSPWMPFQEVIFEMSLQTESEDGKFSAKLEWDNHNFVMTAILSPMRSQFNAKFQRENSDIFGATFEYNFGEEMVNECRVKVGVSSGMDIDSYGFHFRQEALEGGHHISLSGDSAENNFYAEDEYRGAVELMLPAQTVHWNTSALCGSGDFDLQSRFTWNDLDQEVPAVNLIVKYDDKSHFGQEEHHIMAVFSHPEIKNIVLQGNITQSEDTTLSALVELIDENVPERNVILAVDIHPYTENRTRDINATITQSFSGFAVNMDAQITDSNFHDGIYEFKYWSLTKETWENLHVSTRVEPSMDGFDFEARVKAPKGNWGYTYRGNAFSNDHEAAVTIMGISDRYGDFWEIETTVSKHLPEFTVHLDIGQENEEAYEKGRLRIGLHNPLEIGAALDHRKFGEWRQDGAIGLRLKTEDILQFVLEFDPSLDYQNEHFLVDLVSPADQIFSSWGRDLEYTTSAFAKWFMEESPSMYQVLVNNPTVVRVWNAEMHHFQEFVSEMNGVITDIHNDGQQIWNTVIQPSLNAVRETFNEM</sequence>
<reference evidence="1 2" key="2">
    <citation type="submission" date="2019-01" db="EMBL/GenBank/DDBJ databases">
        <title>The decoding of complex shrimp genome reveals the adaptation for benthos swimmer, frequently molting mechanism and breeding impact on genome.</title>
        <authorList>
            <person name="Sun Y."/>
            <person name="Gao Y."/>
            <person name="Yu Y."/>
        </authorList>
    </citation>
    <scope>NUCLEOTIDE SEQUENCE [LARGE SCALE GENOMIC DNA]</scope>
    <source>
        <tissue evidence="1">Muscle</tissue>
    </source>
</reference>
<dbReference type="Proteomes" id="UP000283509">
    <property type="component" value="Unassembled WGS sequence"/>
</dbReference>
<dbReference type="EMBL" id="QCYY01002132">
    <property type="protein sequence ID" value="ROT72582.1"/>
    <property type="molecule type" value="Genomic_DNA"/>
</dbReference>
<organism evidence="1 2">
    <name type="scientific">Penaeus vannamei</name>
    <name type="common">Whiteleg shrimp</name>
    <name type="synonym">Litopenaeus vannamei</name>
    <dbReference type="NCBI Taxonomy" id="6689"/>
    <lineage>
        <taxon>Eukaryota</taxon>
        <taxon>Metazoa</taxon>
        <taxon>Ecdysozoa</taxon>
        <taxon>Arthropoda</taxon>
        <taxon>Crustacea</taxon>
        <taxon>Multicrustacea</taxon>
        <taxon>Malacostraca</taxon>
        <taxon>Eumalacostraca</taxon>
        <taxon>Eucarida</taxon>
        <taxon>Decapoda</taxon>
        <taxon>Dendrobranchiata</taxon>
        <taxon>Penaeoidea</taxon>
        <taxon>Penaeidae</taxon>
        <taxon>Penaeus</taxon>
    </lineage>
</organism>
<comment type="caution">
    <text evidence="1">The sequence shown here is derived from an EMBL/GenBank/DDBJ whole genome shotgun (WGS) entry which is preliminary data.</text>
</comment>
<reference evidence="1 2" key="1">
    <citation type="submission" date="2018-04" db="EMBL/GenBank/DDBJ databases">
        <authorList>
            <person name="Zhang X."/>
            <person name="Yuan J."/>
            <person name="Li F."/>
            <person name="Xiang J."/>
        </authorList>
    </citation>
    <scope>NUCLEOTIDE SEQUENCE [LARGE SCALE GENOMIC DNA]</scope>
    <source>
        <tissue evidence="1">Muscle</tissue>
    </source>
</reference>
<protein>
    <submittedName>
        <fullName evidence="1">Uncharacterized protein</fullName>
    </submittedName>
</protein>
<evidence type="ECO:0000313" key="2">
    <source>
        <dbReference type="Proteomes" id="UP000283509"/>
    </source>
</evidence>
<name>A0A3R7M5J9_PENVA</name>
<proteinExistence type="predicted"/>
<dbReference type="OrthoDB" id="5956066at2759"/>